<evidence type="ECO:0000313" key="1">
    <source>
        <dbReference type="EMBL" id="CRL03676.1"/>
    </source>
</evidence>
<proteinExistence type="predicted"/>
<sequence>MNSNEFDFMKLIDNRHNQLIKKVESSENDEKLCWKIKIKLGMECFVFISYLNKYLSSTAMEIFYIFQNTLRKCFFVITFNNFSGFDVDCWMKTKFLLTRVGIHLRRKKK</sequence>
<protein>
    <submittedName>
        <fullName evidence="1">CLUMA_CG016670, isoform A</fullName>
    </submittedName>
</protein>
<dbReference type="Proteomes" id="UP000183832">
    <property type="component" value="Unassembled WGS sequence"/>
</dbReference>
<evidence type="ECO:0000313" key="2">
    <source>
        <dbReference type="Proteomes" id="UP000183832"/>
    </source>
</evidence>
<gene>
    <name evidence="1" type="ORF">CLUMA_CG016670</name>
</gene>
<reference evidence="1 2" key="1">
    <citation type="submission" date="2015-04" db="EMBL/GenBank/DDBJ databases">
        <authorList>
            <person name="Syromyatnikov M.Y."/>
            <person name="Popov V.N."/>
        </authorList>
    </citation>
    <scope>NUCLEOTIDE SEQUENCE [LARGE SCALE GENOMIC DNA]</scope>
</reference>
<dbReference type="EMBL" id="CVRI01000059">
    <property type="protein sequence ID" value="CRL03676.1"/>
    <property type="molecule type" value="Genomic_DNA"/>
</dbReference>
<organism evidence="1 2">
    <name type="scientific">Clunio marinus</name>
    <dbReference type="NCBI Taxonomy" id="568069"/>
    <lineage>
        <taxon>Eukaryota</taxon>
        <taxon>Metazoa</taxon>
        <taxon>Ecdysozoa</taxon>
        <taxon>Arthropoda</taxon>
        <taxon>Hexapoda</taxon>
        <taxon>Insecta</taxon>
        <taxon>Pterygota</taxon>
        <taxon>Neoptera</taxon>
        <taxon>Endopterygota</taxon>
        <taxon>Diptera</taxon>
        <taxon>Nematocera</taxon>
        <taxon>Chironomoidea</taxon>
        <taxon>Chironomidae</taxon>
        <taxon>Clunio</taxon>
    </lineage>
</organism>
<name>A0A1J1IVR9_9DIPT</name>
<accession>A0A1J1IVR9</accession>
<dbReference type="AlphaFoldDB" id="A0A1J1IVR9"/>
<keyword evidence="2" id="KW-1185">Reference proteome</keyword>